<name>A0AAF0AVL9_9SCHI</name>
<feature type="transmembrane region" description="Helical" evidence="7">
    <location>
        <begin position="315"/>
        <end position="335"/>
    </location>
</feature>
<feature type="transmembrane region" description="Helical" evidence="7">
    <location>
        <begin position="42"/>
        <end position="63"/>
    </location>
</feature>
<feature type="transmembrane region" description="Helical" evidence="7">
    <location>
        <begin position="157"/>
        <end position="176"/>
    </location>
</feature>
<gene>
    <name evidence="8" type="ORF">SOMG_01043</name>
</gene>
<keyword evidence="4 7" id="KW-0812">Transmembrane</keyword>
<feature type="transmembrane region" description="Helical" evidence="7">
    <location>
        <begin position="226"/>
        <end position="249"/>
    </location>
</feature>
<dbReference type="AlphaFoldDB" id="A0AAF0AVL9"/>
<feature type="transmembrane region" description="Helical" evidence="7">
    <location>
        <begin position="125"/>
        <end position="150"/>
    </location>
</feature>
<evidence type="ECO:0000256" key="7">
    <source>
        <dbReference type="SAM" id="Phobius"/>
    </source>
</evidence>
<evidence type="ECO:0000256" key="2">
    <source>
        <dbReference type="ARBA" id="ARBA00007863"/>
    </source>
</evidence>
<proteinExistence type="inferred from homology"/>
<dbReference type="RefSeq" id="XP_056036875.1">
    <property type="nucleotide sequence ID" value="XM_056179836.1"/>
</dbReference>
<evidence type="ECO:0000256" key="4">
    <source>
        <dbReference type="ARBA" id="ARBA00022692"/>
    </source>
</evidence>
<sequence length="341" mass="38243">MCYQLSRKHATGVSLLLFVVFLWLISSFFTNNLLNDPGFFNPFFITYLNTGTFVFYLIPWYLFERNDLKKDITTHASVYESLDGTQNPHAYVRNRPMTVRQTASLSLGFCIIWFAANYFSNGSLAFTNVASFTIISSMSGFFTLGLGAIFNVEKFTFVKLLALLASVGGVILVVIQDSKQEPGRDNSPSQPALGNTFALLAAFLYGCYSVLVKFHVTEENYVSMRLFFGLVGLFDIILLWPFLILLHYYGVEKFQLPSTSSGNAILLLNAGITFVSDYLWVIAMLMTSPLLVTLGMSLSIPLALFFDIILKGHYLNFTLIFGSLLVFAGFIVVNYNQTTYL</sequence>
<comment type="subcellular location">
    <subcellularLocation>
        <location evidence="1">Membrane</location>
        <topology evidence="1">Multi-pass membrane protein</topology>
    </subcellularLocation>
</comment>
<evidence type="ECO:0000256" key="6">
    <source>
        <dbReference type="ARBA" id="ARBA00023136"/>
    </source>
</evidence>
<dbReference type="PANTHER" id="PTHR23051">
    <property type="entry name" value="SOLUTE CARRIER FAMILY 35, MEMBER F5"/>
    <property type="match status" value="1"/>
</dbReference>
<feature type="transmembrane region" description="Helical" evidence="7">
    <location>
        <begin position="12"/>
        <end position="30"/>
    </location>
</feature>
<keyword evidence="9" id="KW-1185">Reference proteome</keyword>
<evidence type="ECO:0000256" key="5">
    <source>
        <dbReference type="ARBA" id="ARBA00022989"/>
    </source>
</evidence>
<dbReference type="InterPro" id="IPR009262">
    <property type="entry name" value="SLC35_F1/F2/F6"/>
</dbReference>
<dbReference type="PANTHER" id="PTHR23051:SF0">
    <property type="entry name" value="SOLUTE CARRIER FAMILY 35 MEMBER F5"/>
    <property type="match status" value="1"/>
</dbReference>
<organism evidence="8 9">
    <name type="scientific">Schizosaccharomyces osmophilus</name>
    <dbReference type="NCBI Taxonomy" id="2545709"/>
    <lineage>
        <taxon>Eukaryota</taxon>
        <taxon>Fungi</taxon>
        <taxon>Dikarya</taxon>
        <taxon>Ascomycota</taxon>
        <taxon>Taphrinomycotina</taxon>
        <taxon>Schizosaccharomycetes</taxon>
        <taxon>Schizosaccharomycetales</taxon>
        <taxon>Schizosaccharomycetaceae</taxon>
        <taxon>Schizosaccharomyces</taxon>
    </lineage>
</organism>
<feature type="transmembrane region" description="Helical" evidence="7">
    <location>
        <begin position="102"/>
        <end position="119"/>
    </location>
</feature>
<feature type="transmembrane region" description="Helical" evidence="7">
    <location>
        <begin position="261"/>
        <end position="283"/>
    </location>
</feature>
<dbReference type="EMBL" id="CP115611">
    <property type="protein sequence ID" value="WBW72632.1"/>
    <property type="molecule type" value="Genomic_DNA"/>
</dbReference>
<dbReference type="InterPro" id="IPR037185">
    <property type="entry name" value="EmrE-like"/>
</dbReference>
<dbReference type="Proteomes" id="UP001212411">
    <property type="component" value="Chromosome 1"/>
</dbReference>
<feature type="transmembrane region" description="Helical" evidence="7">
    <location>
        <begin position="196"/>
        <end position="214"/>
    </location>
</feature>
<dbReference type="GO" id="GO:0000329">
    <property type="term" value="C:fungal-type vacuole membrane"/>
    <property type="evidence" value="ECO:0007669"/>
    <property type="project" value="TreeGrafter"/>
</dbReference>
<evidence type="ECO:0000313" key="9">
    <source>
        <dbReference type="Proteomes" id="UP001212411"/>
    </source>
</evidence>
<dbReference type="SUPFAM" id="SSF103481">
    <property type="entry name" value="Multidrug resistance efflux transporter EmrE"/>
    <property type="match status" value="2"/>
</dbReference>
<keyword evidence="5 7" id="KW-1133">Transmembrane helix</keyword>
<dbReference type="GO" id="GO:0022857">
    <property type="term" value="F:transmembrane transporter activity"/>
    <property type="evidence" value="ECO:0007669"/>
    <property type="project" value="InterPro"/>
</dbReference>
<dbReference type="Pfam" id="PF06027">
    <property type="entry name" value="SLC35F"/>
    <property type="match status" value="1"/>
</dbReference>
<feature type="transmembrane region" description="Helical" evidence="7">
    <location>
        <begin position="290"/>
        <end position="309"/>
    </location>
</feature>
<evidence type="ECO:0000313" key="8">
    <source>
        <dbReference type="EMBL" id="WBW72632.1"/>
    </source>
</evidence>
<accession>A0AAF0AVL9</accession>
<keyword evidence="6 7" id="KW-0472">Membrane</keyword>
<dbReference type="KEGG" id="som:SOMG_01043"/>
<protein>
    <submittedName>
        <fullName evidence="8">Transmembrane transporter</fullName>
    </submittedName>
</protein>
<evidence type="ECO:0000256" key="3">
    <source>
        <dbReference type="ARBA" id="ARBA00022448"/>
    </source>
</evidence>
<dbReference type="GeneID" id="80874525"/>
<evidence type="ECO:0000256" key="1">
    <source>
        <dbReference type="ARBA" id="ARBA00004141"/>
    </source>
</evidence>
<keyword evidence="3" id="KW-0813">Transport</keyword>
<reference evidence="8 9" key="1">
    <citation type="journal article" date="2023" name="G3 (Bethesda)">
        <title>A high-quality reference genome for the fission yeast Schizosaccharomyces osmophilus.</title>
        <authorList>
            <person name="Jia G.S."/>
            <person name="Zhang W.C."/>
            <person name="Liang Y."/>
            <person name="Liu X.H."/>
            <person name="Rhind N."/>
            <person name="Pidoux A."/>
            <person name="Brysch-Herzberg M."/>
            <person name="Du L.L."/>
        </authorList>
    </citation>
    <scope>NUCLEOTIDE SEQUENCE [LARGE SCALE GENOMIC DNA]</scope>
    <source>
        <strain evidence="8 9">CBS 15793</strain>
    </source>
</reference>
<comment type="similarity">
    <text evidence="2">Belongs to the SLC35F solute transporter family.</text>
</comment>